<name>A0A6C0JSK8_9ZZZZ</name>
<feature type="domain" description="Minor capsid protein P8 central region" evidence="1">
    <location>
        <begin position="24"/>
        <end position="144"/>
    </location>
</feature>
<dbReference type="AlphaFoldDB" id="A0A6C0JSK8"/>
<evidence type="ECO:0000313" key="2">
    <source>
        <dbReference type="EMBL" id="QHU07427.1"/>
    </source>
</evidence>
<reference evidence="2" key="1">
    <citation type="journal article" date="2020" name="Nature">
        <title>Giant virus diversity and host interactions through global metagenomics.</title>
        <authorList>
            <person name="Schulz F."/>
            <person name="Roux S."/>
            <person name="Paez-Espino D."/>
            <person name="Jungbluth S."/>
            <person name="Walsh D.A."/>
            <person name="Denef V.J."/>
            <person name="McMahon K.D."/>
            <person name="Konstantinidis K.T."/>
            <person name="Eloe-Fadrosh E.A."/>
            <person name="Kyrpides N.C."/>
            <person name="Woyke T."/>
        </authorList>
    </citation>
    <scope>NUCLEOTIDE SEQUENCE</scope>
    <source>
        <strain evidence="2">GVMAG-S-1040241-154</strain>
    </source>
</reference>
<organism evidence="2">
    <name type="scientific">viral metagenome</name>
    <dbReference type="NCBI Taxonomy" id="1070528"/>
    <lineage>
        <taxon>unclassified sequences</taxon>
        <taxon>metagenomes</taxon>
        <taxon>organismal metagenomes</taxon>
    </lineage>
</organism>
<dbReference type="Pfam" id="PF19065">
    <property type="entry name" value="P8_CR"/>
    <property type="match status" value="1"/>
</dbReference>
<protein>
    <recommendedName>
        <fullName evidence="1">Minor capsid protein P8 central region domain-containing protein</fullName>
    </recommendedName>
</protein>
<evidence type="ECO:0000259" key="1">
    <source>
        <dbReference type="Pfam" id="PF19065"/>
    </source>
</evidence>
<sequence>MNNNNRYCYNTEDPANIISRTYGTNELINLYFSDINRDEIQNDIQKWIYFNSYNNLKIGRQSDTELKIIMKSIYLTNRSKLTDYRDVLQQVKFLNKLVIQECCKIIKTNISQHLHYVNNLDSEWKNTMNLPVNLSSKGTKTLELYK</sequence>
<accession>A0A6C0JSK8</accession>
<dbReference type="EMBL" id="MN740684">
    <property type="protein sequence ID" value="QHU07427.1"/>
    <property type="molecule type" value="Genomic_DNA"/>
</dbReference>
<dbReference type="InterPro" id="IPR043916">
    <property type="entry name" value="P8_CR"/>
</dbReference>
<proteinExistence type="predicted"/>